<dbReference type="SUPFAM" id="SSF54637">
    <property type="entry name" value="Thioesterase/thiol ester dehydrase-isomerase"/>
    <property type="match status" value="1"/>
</dbReference>
<evidence type="ECO:0000259" key="3">
    <source>
        <dbReference type="Pfam" id="PF22636"/>
    </source>
</evidence>
<feature type="active site" evidence="1">
    <location>
        <position position="70"/>
    </location>
</feature>
<name>A0A4U6RWI6_BRAEL</name>
<evidence type="ECO:0000256" key="1">
    <source>
        <dbReference type="PIRSR" id="PIRSR014972-1"/>
    </source>
</evidence>
<feature type="binding site" evidence="2">
    <location>
        <position position="114"/>
    </location>
    <ligand>
        <name>substrate</name>
    </ligand>
</feature>
<dbReference type="PANTHER" id="PTHR36934">
    <property type="entry name" value="BLR0278 PROTEIN"/>
    <property type="match status" value="1"/>
</dbReference>
<dbReference type="InterPro" id="IPR029069">
    <property type="entry name" value="HotDog_dom_sf"/>
</dbReference>
<dbReference type="Pfam" id="PF22636">
    <property type="entry name" value="FlK"/>
    <property type="match status" value="1"/>
</dbReference>
<feature type="binding site" evidence="2">
    <location>
        <position position="63"/>
    </location>
    <ligand>
        <name>CoA</name>
        <dbReference type="ChEBI" id="CHEBI:57287"/>
    </ligand>
</feature>
<dbReference type="Proteomes" id="UP000305095">
    <property type="component" value="Unassembled WGS sequence"/>
</dbReference>
<dbReference type="InterPro" id="IPR025540">
    <property type="entry name" value="FlK"/>
</dbReference>
<protein>
    <submittedName>
        <fullName evidence="4">Thioesterase</fullName>
    </submittedName>
</protein>
<evidence type="ECO:0000313" key="4">
    <source>
        <dbReference type="EMBL" id="TKV79557.1"/>
    </source>
</evidence>
<sequence>MNLISTGTTGRFTLVVKPEHLANRFKDSILPPVLATPVMIMAMENAALNAVRSYLEPGESVVGTIVNVQHLAATAIGQTVTATAEVTAVEGRRIVFAISASDEIEEIGKGTHERMVVEVARLQQRLDAKIARSEAIRAAPR</sequence>
<dbReference type="InterPro" id="IPR054485">
    <property type="entry name" value="FlK-like_dom"/>
</dbReference>
<dbReference type="Gene3D" id="3.10.129.10">
    <property type="entry name" value="Hotdog Thioesterase"/>
    <property type="match status" value="1"/>
</dbReference>
<feature type="active site" evidence="1">
    <location>
        <position position="36"/>
    </location>
</feature>
<proteinExistence type="predicted"/>
<reference evidence="4 5" key="1">
    <citation type="submission" date="2019-05" db="EMBL/GenBank/DDBJ databases">
        <title>Draft Genome of Bradyrhizobium elkanii strain SEMIA 938, Used in Commercial Inoculants for Lupinus spp. in Brazil.</title>
        <authorList>
            <person name="Hungria M."/>
            <person name="Delamuta J.R.M."/>
            <person name="Ribeiro R.A."/>
            <person name="Nogueira M.A."/>
        </authorList>
    </citation>
    <scope>NUCLEOTIDE SEQUENCE [LARGE SCALE GENOMIC DNA]</scope>
    <source>
        <strain evidence="4 5">Semia 938</strain>
    </source>
</reference>
<gene>
    <name evidence="4" type="ORF">FDV58_20495</name>
</gene>
<accession>A0A4U6RWI6</accession>
<dbReference type="EMBL" id="SZZP01000012">
    <property type="protein sequence ID" value="TKV79557.1"/>
    <property type="molecule type" value="Genomic_DNA"/>
</dbReference>
<comment type="caution">
    <text evidence="4">The sequence shown here is derived from an EMBL/GenBank/DDBJ whole genome shotgun (WGS) entry which is preliminary data.</text>
</comment>
<dbReference type="CDD" id="cd03440">
    <property type="entry name" value="hot_dog"/>
    <property type="match status" value="1"/>
</dbReference>
<evidence type="ECO:0000256" key="2">
    <source>
        <dbReference type="PIRSR" id="PIRSR014972-2"/>
    </source>
</evidence>
<organism evidence="4 5">
    <name type="scientific">Bradyrhizobium elkanii</name>
    <dbReference type="NCBI Taxonomy" id="29448"/>
    <lineage>
        <taxon>Bacteria</taxon>
        <taxon>Pseudomonadati</taxon>
        <taxon>Pseudomonadota</taxon>
        <taxon>Alphaproteobacteria</taxon>
        <taxon>Hyphomicrobiales</taxon>
        <taxon>Nitrobacteraceae</taxon>
        <taxon>Bradyrhizobium</taxon>
    </lineage>
</organism>
<evidence type="ECO:0000313" key="5">
    <source>
        <dbReference type="Proteomes" id="UP000305095"/>
    </source>
</evidence>
<dbReference type="PANTHER" id="PTHR36934:SF1">
    <property type="entry name" value="THIOESTERASE DOMAIN-CONTAINING PROTEIN"/>
    <property type="match status" value="1"/>
</dbReference>
<feature type="domain" description="Fluoroacetyl-CoA-specific thioesterase-like" evidence="3">
    <location>
        <begin position="16"/>
        <end position="118"/>
    </location>
</feature>
<dbReference type="PIRSF" id="PIRSF014972">
    <property type="entry name" value="FlK"/>
    <property type="match status" value="1"/>
</dbReference>
<feature type="active site" evidence="1">
    <location>
        <position position="44"/>
    </location>
</feature>
<dbReference type="AlphaFoldDB" id="A0A4U6RWI6"/>
<dbReference type="RefSeq" id="WP_137479851.1">
    <property type="nucleotide sequence ID" value="NZ_SZZP01000012.1"/>
</dbReference>
<feature type="binding site" evidence="2">
    <location>
        <position position="63"/>
    </location>
    <ligand>
        <name>substrate</name>
    </ligand>
</feature>